<comment type="caution">
    <text evidence="1">The sequence shown here is derived from an EMBL/GenBank/DDBJ whole genome shotgun (WGS) entry which is preliminary data.</text>
</comment>
<gene>
    <name evidence="1" type="ORF">ACI2L5_31300</name>
</gene>
<dbReference type="Proteomes" id="UP001620295">
    <property type="component" value="Unassembled WGS sequence"/>
</dbReference>
<keyword evidence="2" id="KW-1185">Reference proteome</keyword>
<accession>A0ABW8LTZ6</accession>
<reference evidence="1 2" key="1">
    <citation type="submission" date="2024-11" db="EMBL/GenBank/DDBJ databases">
        <title>The Natural Products Discovery Center: Release of the First 8490 Sequenced Strains for Exploring Actinobacteria Biosynthetic Diversity.</title>
        <authorList>
            <person name="Kalkreuter E."/>
            <person name="Kautsar S.A."/>
            <person name="Yang D."/>
            <person name="Bader C.D."/>
            <person name="Teijaro C.N."/>
            <person name="Fluegel L."/>
            <person name="Davis C.M."/>
            <person name="Simpson J.R."/>
            <person name="Lauterbach L."/>
            <person name="Steele A.D."/>
            <person name="Gui C."/>
            <person name="Meng S."/>
            <person name="Li G."/>
            <person name="Viehrig K."/>
            <person name="Ye F."/>
            <person name="Su P."/>
            <person name="Kiefer A.F."/>
            <person name="Nichols A."/>
            <person name="Cepeda A.J."/>
            <person name="Yan W."/>
            <person name="Fan B."/>
            <person name="Jiang Y."/>
            <person name="Adhikari A."/>
            <person name="Zheng C.-J."/>
            <person name="Schuster L."/>
            <person name="Cowan T.M."/>
            <person name="Smanski M.J."/>
            <person name="Chevrette M.G."/>
            <person name="De Carvalho L.P.S."/>
            <person name="Shen B."/>
        </authorList>
    </citation>
    <scope>NUCLEOTIDE SEQUENCE [LARGE SCALE GENOMIC DNA]</scope>
    <source>
        <strain evidence="1 2">NPDC020863</strain>
    </source>
</reference>
<dbReference type="EMBL" id="JBJDQH010000011">
    <property type="protein sequence ID" value="MFK4269393.1"/>
    <property type="molecule type" value="Genomic_DNA"/>
</dbReference>
<organism evidence="1 2">
    <name type="scientific">Streptomyces milbemycinicus</name>
    <dbReference type="NCBI Taxonomy" id="476552"/>
    <lineage>
        <taxon>Bacteria</taxon>
        <taxon>Bacillati</taxon>
        <taxon>Actinomycetota</taxon>
        <taxon>Actinomycetes</taxon>
        <taxon>Kitasatosporales</taxon>
        <taxon>Streptomycetaceae</taxon>
        <taxon>Streptomyces</taxon>
    </lineage>
</organism>
<protein>
    <submittedName>
        <fullName evidence="1">Uncharacterized protein</fullName>
    </submittedName>
</protein>
<evidence type="ECO:0000313" key="2">
    <source>
        <dbReference type="Proteomes" id="UP001620295"/>
    </source>
</evidence>
<sequence length="107" mass="12459">MKRTVRLYTDYECYPVWIVSEEGLDNVAPDSLPLSRQLIEDLDRWGDEYESTYNREDPAASGFTSEGAKRSFFERGKGLARRLRDELDETWGVSYFDRSTASFVEIE</sequence>
<name>A0ABW8LTZ6_9ACTN</name>
<evidence type="ECO:0000313" key="1">
    <source>
        <dbReference type="EMBL" id="MFK4269393.1"/>
    </source>
</evidence>
<dbReference type="RefSeq" id="WP_358703677.1">
    <property type="nucleotide sequence ID" value="NZ_JBFACG010000012.1"/>
</dbReference>
<proteinExistence type="predicted"/>